<dbReference type="EMBL" id="KQ435896">
    <property type="protein sequence ID" value="KOX69317.1"/>
    <property type="molecule type" value="Genomic_DNA"/>
</dbReference>
<evidence type="ECO:0000313" key="1">
    <source>
        <dbReference type="EMBL" id="KOX69317.1"/>
    </source>
</evidence>
<proteinExistence type="predicted"/>
<dbReference type="Proteomes" id="UP000053105">
    <property type="component" value="Unassembled WGS sequence"/>
</dbReference>
<dbReference type="AlphaFoldDB" id="A0A0M8ZR89"/>
<reference evidence="1 2" key="1">
    <citation type="submission" date="2015-07" db="EMBL/GenBank/DDBJ databases">
        <title>The genome of Melipona quadrifasciata.</title>
        <authorList>
            <person name="Pan H."/>
            <person name="Kapheim K."/>
        </authorList>
    </citation>
    <scope>NUCLEOTIDE SEQUENCE [LARGE SCALE GENOMIC DNA]</scope>
    <source>
        <strain evidence="1">0111107301</strain>
        <tissue evidence="1">Whole body</tissue>
    </source>
</reference>
<evidence type="ECO:0000313" key="2">
    <source>
        <dbReference type="Proteomes" id="UP000053105"/>
    </source>
</evidence>
<gene>
    <name evidence="1" type="ORF">WN51_04354</name>
</gene>
<keyword evidence="2" id="KW-1185">Reference proteome</keyword>
<protein>
    <submittedName>
        <fullName evidence="1">Uncharacterized protein</fullName>
    </submittedName>
</protein>
<organism evidence="1 2">
    <name type="scientific">Melipona quadrifasciata</name>
    <dbReference type="NCBI Taxonomy" id="166423"/>
    <lineage>
        <taxon>Eukaryota</taxon>
        <taxon>Metazoa</taxon>
        <taxon>Ecdysozoa</taxon>
        <taxon>Arthropoda</taxon>
        <taxon>Hexapoda</taxon>
        <taxon>Insecta</taxon>
        <taxon>Pterygota</taxon>
        <taxon>Neoptera</taxon>
        <taxon>Endopterygota</taxon>
        <taxon>Hymenoptera</taxon>
        <taxon>Apocrita</taxon>
        <taxon>Aculeata</taxon>
        <taxon>Apoidea</taxon>
        <taxon>Anthophila</taxon>
        <taxon>Apidae</taxon>
        <taxon>Melipona</taxon>
    </lineage>
</organism>
<sequence>MRNPVKLDRRGCYDNLNFVDLVDSAAASSSRSNGAVRSQIINVLGGSAPSLNRVLACNDRRESR</sequence>
<accession>A0A0M8ZR89</accession>
<name>A0A0M8ZR89_9HYME</name>